<evidence type="ECO:0000256" key="3">
    <source>
        <dbReference type="ARBA" id="ARBA00023134"/>
    </source>
</evidence>
<feature type="compositionally biased region" description="Gly residues" evidence="5">
    <location>
        <begin position="650"/>
        <end position="659"/>
    </location>
</feature>
<dbReference type="Gene3D" id="3.40.50.300">
    <property type="entry name" value="P-loop containing nucleotide triphosphate hydrolases"/>
    <property type="match status" value="1"/>
</dbReference>
<dbReference type="EMBL" id="JANVFT010000074">
    <property type="protein sequence ID" value="KAJ4475423.1"/>
    <property type="molecule type" value="Genomic_DNA"/>
</dbReference>
<dbReference type="Proteomes" id="UP001150217">
    <property type="component" value="Unassembled WGS sequence"/>
</dbReference>
<evidence type="ECO:0000313" key="6">
    <source>
        <dbReference type="EMBL" id="KAJ4475423.1"/>
    </source>
</evidence>
<feature type="compositionally biased region" description="Basic and acidic residues" evidence="5">
    <location>
        <begin position="429"/>
        <end position="439"/>
    </location>
</feature>
<evidence type="ECO:0000256" key="2">
    <source>
        <dbReference type="ARBA" id="ARBA00022741"/>
    </source>
</evidence>
<feature type="region of interest" description="Disordered" evidence="5">
    <location>
        <begin position="249"/>
        <end position="317"/>
    </location>
</feature>
<dbReference type="Pfam" id="PF00071">
    <property type="entry name" value="Ras"/>
    <property type="match status" value="1"/>
</dbReference>
<gene>
    <name evidence="6" type="ORF">C8R41DRAFT_847187</name>
</gene>
<comment type="similarity">
    <text evidence="1">Belongs to the small GTPase superfamily. Rab family.</text>
</comment>
<dbReference type="SMART" id="SM00174">
    <property type="entry name" value="RHO"/>
    <property type="match status" value="1"/>
</dbReference>
<feature type="region of interest" description="Disordered" evidence="5">
    <location>
        <begin position="369"/>
        <end position="447"/>
    </location>
</feature>
<feature type="compositionally biased region" description="Low complexity" evidence="5">
    <location>
        <begin position="204"/>
        <end position="227"/>
    </location>
</feature>
<keyword evidence="7" id="KW-1185">Reference proteome</keyword>
<comment type="caution">
    <text evidence="6">The sequence shown here is derived from an EMBL/GenBank/DDBJ whole genome shotgun (WGS) entry which is preliminary data.</text>
</comment>
<reference evidence="6" key="1">
    <citation type="submission" date="2022-08" db="EMBL/GenBank/DDBJ databases">
        <title>A Global Phylogenomic Analysis of the Shiitake Genus Lentinula.</title>
        <authorList>
            <consortium name="DOE Joint Genome Institute"/>
            <person name="Sierra-Patev S."/>
            <person name="Min B."/>
            <person name="Naranjo-Ortiz M."/>
            <person name="Looney B."/>
            <person name="Konkel Z."/>
            <person name="Slot J.C."/>
            <person name="Sakamoto Y."/>
            <person name="Steenwyk J.L."/>
            <person name="Rokas A."/>
            <person name="Carro J."/>
            <person name="Camarero S."/>
            <person name="Ferreira P."/>
            <person name="Molpeceres G."/>
            <person name="Ruiz-Duenas F.J."/>
            <person name="Serrano A."/>
            <person name="Henrissat B."/>
            <person name="Drula E."/>
            <person name="Hughes K.W."/>
            <person name="Mata J.L."/>
            <person name="Ishikawa N.K."/>
            <person name="Vargas-Isla R."/>
            <person name="Ushijima S."/>
            <person name="Smith C.A."/>
            <person name="Ahrendt S."/>
            <person name="Andreopoulos W."/>
            <person name="He G."/>
            <person name="Labutti K."/>
            <person name="Lipzen A."/>
            <person name="Ng V."/>
            <person name="Riley R."/>
            <person name="Sandor L."/>
            <person name="Barry K."/>
            <person name="Martinez A.T."/>
            <person name="Xiao Y."/>
            <person name="Gibbons J.G."/>
            <person name="Terashima K."/>
            <person name="Grigoriev I.V."/>
            <person name="Hibbett D.S."/>
        </authorList>
    </citation>
    <scope>NUCLEOTIDE SEQUENCE</scope>
    <source>
        <strain evidence="6">RHP3577 ss4</strain>
    </source>
</reference>
<dbReference type="PANTHER" id="PTHR47981:SF20">
    <property type="entry name" value="RAS-RELATED PROTEIN RAB-7A"/>
    <property type="match status" value="1"/>
</dbReference>
<feature type="region of interest" description="Disordered" evidence="5">
    <location>
        <begin position="640"/>
        <end position="659"/>
    </location>
</feature>
<sequence>MAIPQRTIKLVVIGAAGVGKTSIRGQYISQRFSTGYRATIGADFITKVVQIDEREGSGETERVTLQIWDTAGQERFSSLSSAFFRGADAAVLVFDVNAPETLRALVKWWEEFKVHAPLEDDELGSFCCVVVGNKVDLGEKTQVSRVSYEQAGMFMDTLIPPELYCDDDDDDEEEEEDPLSASQMTATPTRVNAKPAYQPLFLASSSTSQSRSQSRSRSTDPSSTRSLYASSSISGLSIYHTPSSSVYDHHYDSTRSSPDLSHPGSYPPKPLPHLIIGSLDSTRSLGSMREGNSSAVTLTPSNWDKFDSTQSGQDSRYTQIDDVSSLWDHREDAHESNGTNGDVRQRYDSIHSVASSASATDSFFSAYSTHTPVSNPSSNSSSPSRSSSRSHPLPRPSSSTLSWRPYPHTSSLAPPLKSPSHSNHSPMHSHNDHHIDRGNSKHFAQSRRSISPLKGLTAFPASSSHTRDYQPHLRLLAHPHSHSHLRSEINPDPDPTSDVGNTETTKISDKTPNFKPDTGPRLFFASAKTGEGVNDVFEYVAKRVVRRWAWEEREEEGRREDFDGYREAERRLQPSNRLKRRDNQRQPSDGIGHGSGIMLNGSNGLRGASNGGGLGGRSWSGGMTITLSNLNSVVGSVSSMKGLRRAGETEGSGGGCCST</sequence>
<dbReference type="InterPro" id="IPR005225">
    <property type="entry name" value="Small_GTP-bd"/>
</dbReference>
<keyword evidence="4" id="KW-0449">Lipoprotein</keyword>
<evidence type="ECO:0000313" key="7">
    <source>
        <dbReference type="Proteomes" id="UP001150217"/>
    </source>
</evidence>
<accession>A0ABQ8V5I6</accession>
<keyword evidence="3" id="KW-0342">GTP-binding</keyword>
<feature type="region of interest" description="Disordered" evidence="5">
    <location>
        <begin position="480"/>
        <end position="515"/>
    </location>
</feature>
<dbReference type="PRINTS" id="PR00449">
    <property type="entry name" value="RASTRNSFRMNG"/>
</dbReference>
<dbReference type="PROSITE" id="PS51421">
    <property type="entry name" value="RAS"/>
    <property type="match status" value="1"/>
</dbReference>
<evidence type="ECO:0000256" key="5">
    <source>
        <dbReference type="SAM" id="MobiDB-lite"/>
    </source>
</evidence>
<evidence type="ECO:0008006" key="8">
    <source>
        <dbReference type="Google" id="ProtNLM"/>
    </source>
</evidence>
<feature type="compositionally biased region" description="Polar residues" evidence="5">
    <location>
        <begin position="180"/>
        <end position="190"/>
    </location>
</feature>
<dbReference type="InterPro" id="IPR001806">
    <property type="entry name" value="Small_GTPase"/>
</dbReference>
<feature type="region of interest" description="Disordered" evidence="5">
    <location>
        <begin position="570"/>
        <end position="611"/>
    </location>
</feature>
<feature type="compositionally biased region" description="Low complexity" evidence="5">
    <location>
        <begin position="369"/>
        <end position="402"/>
    </location>
</feature>
<feature type="region of interest" description="Disordered" evidence="5">
    <location>
        <begin position="162"/>
        <end position="190"/>
    </location>
</feature>
<dbReference type="SUPFAM" id="SSF52540">
    <property type="entry name" value="P-loop containing nucleoside triphosphate hydrolases"/>
    <property type="match status" value="1"/>
</dbReference>
<dbReference type="NCBIfam" id="TIGR00231">
    <property type="entry name" value="small_GTP"/>
    <property type="match status" value="1"/>
</dbReference>
<feature type="compositionally biased region" description="Low complexity" evidence="5">
    <location>
        <begin position="599"/>
        <end position="608"/>
    </location>
</feature>
<organism evidence="6 7">
    <name type="scientific">Lentinula lateritia</name>
    <dbReference type="NCBI Taxonomy" id="40482"/>
    <lineage>
        <taxon>Eukaryota</taxon>
        <taxon>Fungi</taxon>
        <taxon>Dikarya</taxon>
        <taxon>Basidiomycota</taxon>
        <taxon>Agaricomycotina</taxon>
        <taxon>Agaricomycetes</taxon>
        <taxon>Agaricomycetidae</taxon>
        <taxon>Agaricales</taxon>
        <taxon>Marasmiineae</taxon>
        <taxon>Omphalotaceae</taxon>
        <taxon>Lentinula</taxon>
    </lineage>
</organism>
<evidence type="ECO:0000256" key="4">
    <source>
        <dbReference type="ARBA" id="ARBA00023289"/>
    </source>
</evidence>
<feature type="compositionally biased region" description="Low complexity" evidence="5">
    <location>
        <begin position="418"/>
        <end position="428"/>
    </location>
</feature>
<dbReference type="PANTHER" id="PTHR47981">
    <property type="entry name" value="RAB FAMILY"/>
    <property type="match status" value="1"/>
</dbReference>
<feature type="compositionally biased region" description="Acidic residues" evidence="5">
    <location>
        <begin position="164"/>
        <end position="178"/>
    </location>
</feature>
<dbReference type="SMART" id="SM00173">
    <property type="entry name" value="RAS"/>
    <property type="match status" value="1"/>
</dbReference>
<feature type="compositionally biased region" description="Polar residues" evidence="5">
    <location>
        <begin position="279"/>
        <end position="317"/>
    </location>
</feature>
<dbReference type="SMART" id="SM00175">
    <property type="entry name" value="RAB"/>
    <property type="match status" value="1"/>
</dbReference>
<proteinExistence type="inferred from homology"/>
<keyword evidence="4" id="KW-0636">Prenylation</keyword>
<evidence type="ECO:0000256" key="1">
    <source>
        <dbReference type="ARBA" id="ARBA00006270"/>
    </source>
</evidence>
<dbReference type="InterPro" id="IPR027417">
    <property type="entry name" value="P-loop_NTPase"/>
</dbReference>
<keyword evidence="2" id="KW-0547">Nucleotide-binding</keyword>
<feature type="region of interest" description="Disordered" evidence="5">
    <location>
        <begin position="203"/>
        <end position="227"/>
    </location>
</feature>
<protein>
    <recommendedName>
        <fullName evidence="8">Ras-domain-containing protein</fullName>
    </recommendedName>
</protein>
<dbReference type="PROSITE" id="PS51419">
    <property type="entry name" value="RAB"/>
    <property type="match status" value="1"/>
</dbReference>
<name>A0ABQ8V5I6_9AGAR</name>